<dbReference type="Proteomes" id="UP000614811">
    <property type="component" value="Unassembled WGS sequence"/>
</dbReference>
<evidence type="ECO:0000313" key="11">
    <source>
        <dbReference type="Proteomes" id="UP000614811"/>
    </source>
</evidence>
<comment type="caution">
    <text evidence="9">Lacks conserved residue(s) required for the propagation of feature annotation.</text>
</comment>
<organism evidence="10 11">
    <name type="scientific">Arenicella chitinivorans</name>
    <dbReference type="NCBI Taxonomy" id="1329800"/>
    <lineage>
        <taxon>Bacteria</taxon>
        <taxon>Pseudomonadati</taxon>
        <taxon>Pseudomonadota</taxon>
        <taxon>Gammaproteobacteria</taxon>
        <taxon>Arenicellales</taxon>
        <taxon>Arenicellaceae</taxon>
        <taxon>Arenicella</taxon>
    </lineage>
</organism>
<feature type="site" description="Important for substrate specificity" evidence="9">
    <location>
        <position position="14"/>
    </location>
</feature>
<evidence type="ECO:0000256" key="3">
    <source>
        <dbReference type="ARBA" id="ARBA00022801"/>
    </source>
</evidence>
<evidence type="ECO:0000256" key="7">
    <source>
        <dbReference type="ARBA" id="ARBA00060749"/>
    </source>
</evidence>
<keyword evidence="4 9" id="KW-0546">Nucleotide metabolism</keyword>
<proteinExistence type="inferred from homology"/>
<dbReference type="GO" id="GO:0009117">
    <property type="term" value="P:nucleotide metabolic process"/>
    <property type="evidence" value="ECO:0007669"/>
    <property type="project" value="UniProtKB-KW"/>
</dbReference>
<dbReference type="PANTHER" id="PTHR43213">
    <property type="entry name" value="BIFUNCTIONAL DTTP/UTP PYROPHOSPHATASE/METHYLTRANSFERASE PROTEIN-RELATED"/>
    <property type="match status" value="1"/>
</dbReference>
<evidence type="ECO:0000256" key="8">
    <source>
        <dbReference type="ARBA" id="ARBA00068163"/>
    </source>
</evidence>
<name>A0A918RH99_9GAMM</name>
<dbReference type="PANTHER" id="PTHR43213:SF10">
    <property type="entry name" value="7-METHYL-GTP PYROPHOSPHATASE"/>
    <property type="match status" value="1"/>
</dbReference>
<protein>
    <recommendedName>
        <fullName evidence="8 9">7-methyl-GTP pyrophosphatase</fullName>
        <shortName evidence="9">m(7)GTP pyrophosphatase</shortName>
        <ecNumber evidence="9">3.6.1.-</ecNumber>
    </recommendedName>
</protein>
<dbReference type="FunFam" id="3.90.950.10:FF:000005">
    <property type="entry name" value="7-methyl-GTP pyrophosphatase"/>
    <property type="match status" value="1"/>
</dbReference>
<evidence type="ECO:0000256" key="9">
    <source>
        <dbReference type="HAMAP-Rule" id="MF_00528"/>
    </source>
</evidence>
<comment type="similarity">
    <text evidence="7 9">Belongs to the Maf family. YceF subfamily.</text>
</comment>
<accession>A0A918RH99</accession>
<dbReference type="PIRSF" id="PIRSF006305">
    <property type="entry name" value="Maf"/>
    <property type="match status" value="1"/>
</dbReference>
<dbReference type="Gene3D" id="3.90.950.10">
    <property type="match status" value="1"/>
</dbReference>
<feature type="site" description="Important for substrate specificity" evidence="9">
    <location>
        <position position="156"/>
    </location>
</feature>
<dbReference type="Pfam" id="PF02545">
    <property type="entry name" value="Maf"/>
    <property type="match status" value="1"/>
</dbReference>
<comment type="function">
    <text evidence="6 9">Nucleoside triphosphate pyrophosphatase that hydrolyzes 7-methyl-GTP (m(7)GTP). May have a dual role in cell division arrest and in preventing the incorporation of modified nucleotides into cellular nucleic acids.</text>
</comment>
<feature type="active site" description="Proton acceptor" evidence="9">
    <location>
        <position position="71"/>
    </location>
</feature>
<evidence type="ECO:0000256" key="4">
    <source>
        <dbReference type="ARBA" id="ARBA00023080"/>
    </source>
</evidence>
<dbReference type="EC" id="3.6.1.-" evidence="9"/>
<dbReference type="GO" id="GO:0005737">
    <property type="term" value="C:cytoplasm"/>
    <property type="evidence" value="ECO:0007669"/>
    <property type="project" value="UniProtKB-SubCell"/>
</dbReference>
<sequence>MLNPPLILGSSSPFRKMLLERLQVNFTTESPAIDETPLTGESPIALVERLAVEKAQKIAEQHHQGLIIGSDQVAMHGAEIVGKPNTHERAVEQLRTASGKSIKLYTGLALINAHTGNIQSEVVPFTVHFKPLSDEIIERYLRKEQPYNCAGSVKSEGLGVALFERFDGDDPNALIGLPLIRLVSMLEAEGYDLYA</sequence>
<evidence type="ECO:0000256" key="6">
    <source>
        <dbReference type="ARBA" id="ARBA00053369"/>
    </source>
</evidence>
<comment type="caution">
    <text evidence="10">The sequence shown here is derived from an EMBL/GenBank/DDBJ whole genome shotgun (WGS) entry which is preliminary data.</text>
</comment>
<dbReference type="InterPro" id="IPR003697">
    <property type="entry name" value="Maf-like"/>
</dbReference>
<dbReference type="RefSeq" id="WP_189398387.1">
    <property type="nucleotide sequence ID" value="NZ_BMXA01000001.1"/>
</dbReference>
<dbReference type="EMBL" id="BMXA01000001">
    <property type="protein sequence ID" value="GGZ99131.1"/>
    <property type="molecule type" value="Genomic_DNA"/>
</dbReference>
<reference evidence="10" key="2">
    <citation type="submission" date="2020-09" db="EMBL/GenBank/DDBJ databases">
        <authorList>
            <person name="Sun Q."/>
            <person name="Kim S."/>
        </authorList>
    </citation>
    <scope>NUCLEOTIDE SEQUENCE</scope>
    <source>
        <strain evidence="10">KCTC 12711</strain>
    </source>
</reference>
<keyword evidence="3 9" id="KW-0378">Hydrolase</keyword>
<dbReference type="AlphaFoldDB" id="A0A918RH99"/>
<dbReference type="CDD" id="cd00555">
    <property type="entry name" value="Maf"/>
    <property type="match status" value="1"/>
</dbReference>
<gene>
    <name evidence="10" type="primary">yceF</name>
    <name evidence="10" type="ORF">GCM10008090_04610</name>
</gene>
<dbReference type="GO" id="GO:0047429">
    <property type="term" value="F:nucleoside triphosphate diphosphatase activity"/>
    <property type="evidence" value="ECO:0007669"/>
    <property type="project" value="InterPro"/>
</dbReference>
<reference evidence="10" key="1">
    <citation type="journal article" date="2014" name="Int. J. Syst. Evol. Microbiol.">
        <title>Complete genome sequence of Corynebacterium casei LMG S-19264T (=DSM 44701T), isolated from a smear-ripened cheese.</title>
        <authorList>
            <consortium name="US DOE Joint Genome Institute (JGI-PGF)"/>
            <person name="Walter F."/>
            <person name="Albersmeier A."/>
            <person name="Kalinowski J."/>
            <person name="Ruckert C."/>
        </authorList>
    </citation>
    <scope>NUCLEOTIDE SEQUENCE</scope>
    <source>
        <strain evidence="10">KCTC 12711</strain>
    </source>
</reference>
<dbReference type="NCBIfam" id="TIGR00172">
    <property type="entry name" value="maf"/>
    <property type="match status" value="1"/>
</dbReference>
<comment type="subcellular location">
    <subcellularLocation>
        <location evidence="1 9">Cytoplasm</location>
    </subcellularLocation>
</comment>
<comment type="cofactor">
    <cofactor evidence="9">
        <name>a divalent metal cation</name>
        <dbReference type="ChEBI" id="CHEBI:60240"/>
    </cofactor>
</comment>
<evidence type="ECO:0000256" key="1">
    <source>
        <dbReference type="ARBA" id="ARBA00004496"/>
    </source>
</evidence>
<dbReference type="SUPFAM" id="SSF52972">
    <property type="entry name" value="ITPase-like"/>
    <property type="match status" value="1"/>
</dbReference>
<evidence type="ECO:0000313" key="10">
    <source>
        <dbReference type="EMBL" id="GGZ99131.1"/>
    </source>
</evidence>
<keyword evidence="11" id="KW-1185">Reference proteome</keyword>
<dbReference type="InterPro" id="IPR029001">
    <property type="entry name" value="ITPase-like_fam"/>
</dbReference>
<keyword evidence="2 9" id="KW-0963">Cytoplasm</keyword>
<dbReference type="HAMAP" id="MF_00528">
    <property type="entry name" value="Maf"/>
    <property type="match status" value="1"/>
</dbReference>
<comment type="catalytic activity">
    <reaction evidence="5 9">
        <text>N(7)-methyl-GTP + H2O = N(7)-methyl-GMP + diphosphate + H(+)</text>
        <dbReference type="Rhea" id="RHEA:58744"/>
        <dbReference type="ChEBI" id="CHEBI:15377"/>
        <dbReference type="ChEBI" id="CHEBI:15378"/>
        <dbReference type="ChEBI" id="CHEBI:33019"/>
        <dbReference type="ChEBI" id="CHEBI:58285"/>
        <dbReference type="ChEBI" id="CHEBI:87133"/>
    </reaction>
</comment>
<evidence type="ECO:0000256" key="2">
    <source>
        <dbReference type="ARBA" id="ARBA00022490"/>
    </source>
</evidence>
<evidence type="ECO:0000256" key="5">
    <source>
        <dbReference type="ARBA" id="ARBA00050213"/>
    </source>
</evidence>
<feature type="site" description="Important for substrate specificity" evidence="9">
    <location>
        <position position="72"/>
    </location>
</feature>